<name>A0A1N7Q0N8_9PROT</name>
<evidence type="ECO:0000313" key="2">
    <source>
        <dbReference type="Proteomes" id="UP000185678"/>
    </source>
</evidence>
<accession>A0A1N7Q0N8</accession>
<keyword evidence="1" id="KW-0378">Hydrolase</keyword>
<evidence type="ECO:0000313" key="1">
    <source>
        <dbReference type="EMBL" id="SIT16444.1"/>
    </source>
</evidence>
<dbReference type="GO" id="GO:0016787">
    <property type="term" value="F:hydrolase activity"/>
    <property type="evidence" value="ECO:0007669"/>
    <property type="project" value="UniProtKB-KW"/>
</dbReference>
<organism evidence="1 2">
    <name type="scientific">Insolitispirillum peregrinum</name>
    <dbReference type="NCBI Taxonomy" id="80876"/>
    <lineage>
        <taxon>Bacteria</taxon>
        <taxon>Pseudomonadati</taxon>
        <taxon>Pseudomonadota</taxon>
        <taxon>Alphaproteobacteria</taxon>
        <taxon>Rhodospirillales</taxon>
        <taxon>Novispirillaceae</taxon>
        <taxon>Insolitispirillum</taxon>
    </lineage>
</organism>
<dbReference type="OrthoDB" id="9790012at2"/>
<dbReference type="Proteomes" id="UP000185678">
    <property type="component" value="Unassembled WGS sequence"/>
</dbReference>
<dbReference type="RefSeq" id="WP_076401920.1">
    <property type="nucleotide sequence ID" value="NZ_FTOA01000009.1"/>
</dbReference>
<dbReference type="EMBL" id="FTOA01000009">
    <property type="protein sequence ID" value="SIT16444.1"/>
    <property type="molecule type" value="Genomic_DNA"/>
</dbReference>
<dbReference type="Gene3D" id="3.60.20.10">
    <property type="entry name" value="Glutamine Phosphoribosylpyrophosphate, subunit 1, domain 1"/>
    <property type="match status" value="1"/>
</dbReference>
<dbReference type="PANTHER" id="PTHR39328:SF1">
    <property type="entry name" value="BLL2871 PROTEIN"/>
    <property type="match status" value="1"/>
</dbReference>
<dbReference type="STRING" id="80876.SAMN05421779_10947"/>
<proteinExistence type="predicted"/>
<keyword evidence="2" id="KW-1185">Reference proteome</keyword>
<dbReference type="InterPro" id="IPR029055">
    <property type="entry name" value="Ntn_hydrolases_N"/>
</dbReference>
<dbReference type="PANTHER" id="PTHR39328">
    <property type="entry name" value="BLL2871 PROTEIN"/>
    <property type="match status" value="1"/>
</dbReference>
<gene>
    <name evidence="1" type="ORF">SAMN05421779_10947</name>
</gene>
<dbReference type="SUPFAM" id="SSF56235">
    <property type="entry name" value="N-terminal nucleophile aminohydrolases (Ntn hydrolases)"/>
    <property type="match status" value="1"/>
</dbReference>
<reference evidence="1 2" key="1">
    <citation type="submission" date="2017-01" db="EMBL/GenBank/DDBJ databases">
        <authorList>
            <person name="Mah S.A."/>
            <person name="Swanson W.J."/>
            <person name="Moy G.W."/>
            <person name="Vacquier V.D."/>
        </authorList>
    </citation>
    <scope>NUCLEOTIDE SEQUENCE [LARGE SCALE GENOMIC DNA]</scope>
    <source>
        <strain evidence="1 2">DSM 11589</strain>
    </source>
</reference>
<dbReference type="Pfam" id="PF06267">
    <property type="entry name" value="DUF1028"/>
    <property type="match status" value="1"/>
</dbReference>
<protein>
    <submittedName>
        <fullName evidence="1">Uncharacterized conserved protein, Ntn-hydrolase superfamily</fullName>
    </submittedName>
</protein>
<sequence length="226" mass="23373">MTFSVLGRCGRTGQMGMAISSSSPAVAARCAWAEAGVGVVATQNITDPALGAKGLAAMAGGADAGQALAQLVASAPFIDYRQLLLLDASGRTAQFSGTQTLGTHAVAEGEQVICGGNMLASPMVPAAMVAAFEADPDLLLPERLLRALEAGLAAGGEAGPVHSAGLLVVDQDCWPLVELRVDWQDDAPLAALRKAWQIYQPQMNDYVMRAKDPRQAPGYGVPGDDR</sequence>
<dbReference type="InterPro" id="IPR010430">
    <property type="entry name" value="DUF1028"/>
</dbReference>
<dbReference type="AlphaFoldDB" id="A0A1N7Q0N8"/>